<dbReference type="PANTHER" id="PTHR23201:SF12">
    <property type="entry name" value="OS05G0432200 PROTEIN"/>
    <property type="match status" value="1"/>
</dbReference>
<reference evidence="2" key="1">
    <citation type="submission" date="2020-06" db="EMBL/GenBank/DDBJ databases">
        <title>WGS assembly of Ceratodon purpureus strain R40.</title>
        <authorList>
            <person name="Carey S.B."/>
            <person name="Jenkins J."/>
            <person name="Shu S."/>
            <person name="Lovell J.T."/>
            <person name="Sreedasyam A."/>
            <person name="Maumus F."/>
            <person name="Tiley G.P."/>
            <person name="Fernandez-Pozo N."/>
            <person name="Barry K."/>
            <person name="Chen C."/>
            <person name="Wang M."/>
            <person name="Lipzen A."/>
            <person name="Daum C."/>
            <person name="Saski C.A."/>
            <person name="Payton A.C."/>
            <person name="Mcbreen J.C."/>
            <person name="Conrad R.E."/>
            <person name="Kollar L.M."/>
            <person name="Olsson S."/>
            <person name="Huttunen S."/>
            <person name="Landis J.B."/>
            <person name="Wickett N.J."/>
            <person name="Johnson M.G."/>
            <person name="Rensing S.A."/>
            <person name="Grimwood J."/>
            <person name="Schmutz J."/>
            <person name="Mcdaniel S.F."/>
        </authorList>
    </citation>
    <scope>NUCLEOTIDE SEQUENCE</scope>
    <source>
        <strain evidence="2">R40</strain>
    </source>
</reference>
<dbReference type="InterPro" id="IPR003854">
    <property type="entry name" value="GASA"/>
</dbReference>
<accession>A0A8T0I2M7</accession>
<dbReference type="Proteomes" id="UP000822688">
    <property type="component" value="Chromosome 5"/>
</dbReference>
<dbReference type="PANTHER" id="PTHR23201">
    <property type="entry name" value="EXTENSIN, PROLINE-RICH PROTEIN"/>
    <property type="match status" value="1"/>
</dbReference>
<comment type="similarity">
    <text evidence="1">Belongs to the GASA family.</text>
</comment>
<evidence type="ECO:0000313" key="2">
    <source>
        <dbReference type="EMBL" id="KAG0577205.1"/>
    </source>
</evidence>
<gene>
    <name evidence="2" type="ORF">KC19_5G139000</name>
</gene>
<dbReference type="Pfam" id="PF02704">
    <property type="entry name" value="GASA"/>
    <property type="match status" value="1"/>
</dbReference>
<proteinExistence type="inferred from homology"/>
<dbReference type="AlphaFoldDB" id="A0A8T0I2M7"/>
<evidence type="ECO:0000313" key="3">
    <source>
        <dbReference type="Proteomes" id="UP000822688"/>
    </source>
</evidence>
<organism evidence="2 3">
    <name type="scientific">Ceratodon purpureus</name>
    <name type="common">Fire moss</name>
    <name type="synonym">Dicranum purpureum</name>
    <dbReference type="NCBI Taxonomy" id="3225"/>
    <lineage>
        <taxon>Eukaryota</taxon>
        <taxon>Viridiplantae</taxon>
        <taxon>Streptophyta</taxon>
        <taxon>Embryophyta</taxon>
        <taxon>Bryophyta</taxon>
        <taxon>Bryophytina</taxon>
        <taxon>Bryopsida</taxon>
        <taxon>Dicranidae</taxon>
        <taxon>Pseudoditrichales</taxon>
        <taxon>Ditrichaceae</taxon>
        <taxon>Ceratodon</taxon>
    </lineage>
</organism>
<name>A0A8T0I2M7_CERPU</name>
<sequence length="116" mass="12430">MLEEQLQTFSLLQKITVNNEAATTHYATHHHCSIPMGGQLKGARGVQAVAPLELTIACGPACDYRCSKASRAKLCLKDCNVCCQRCQCVPPGTAGNKEVCPCYASMRSSKGTPKCP</sequence>
<keyword evidence="3" id="KW-1185">Reference proteome</keyword>
<evidence type="ECO:0000256" key="1">
    <source>
        <dbReference type="ARBA" id="ARBA00010582"/>
    </source>
</evidence>
<dbReference type="EMBL" id="CM026425">
    <property type="protein sequence ID" value="KAG0577205.1"/>
    <property type="molecule type" value="Genomic_DNA"/>
</dbReference>
<protein>
    <submittedName>
        <fullName evidence="2">Uncharacterized protein</fullName>
    </submittedName>
</protein>
<comment type="caution">
    <text evidence="2">The sequence shown here is derived from an EMBL/GenBank/DDBJ whole genome shotgun (WGS) entry which is preliminary data.</text>
</comment>